<reference evidence="1" key="1">
    <citation type="submission" date="2022-11" db="EMBL/GenBank/DDBJ databases">
        <title>beta-Carotene-producing bacterium, Jeongeuplla avenae sp. nov., alleviates the salt stress of Arabidopsis seedlings.</title>
        <authorList>
            <person name="Jiang L."/>
            <person name="Lee J."/>
        </authorList>
    </citation>
    <scope>NUCLEOTIDE SEQUENCE</scope>
    <source>
        <strain evidence="1">DY_R2A_6</strain>
    </source>
</reference>
<accession>A0ACD4NWF9</accession>
<evidence type="ECO:0000313" key="2">
    <source>
        <dbReference type="Proteomes" id="UP001163223"/>
    </source>
</evidence>
<gene>
    <name evidence="1" type="ORF">OXU80_03430</name>
</gene>
<organism evidence="1 2">
    <name type="scientific">Antarcticirhabdus aurantiaca</name>
    <dbReference type="NCBI Taxonomy" id="2606717"/>
    <lineage>
        <taxon>Bacteria</taxon>
        <taxon>Pseudomonadati</taxon>
        <taxon>Pseudomonadota</taxon>
        <taxon>Alphaproteobacteria</taxon>
        <taxon>Hyphomicrobiales</taxon>
        <taxon>Aurantimonadaceae</taxon>
        <taxon>Antarcticirhabdus</taxon>
    </lineage>
</organism>
<proteinExistence type="predicted"/>
<keyword evidence="2" id="KW-1185">Reference proteome</keyword>
<sequence>MSKGSDRRTSLRLSPDLHARIAAECARRPGNVSINTWIIESIIERLDAIERDRLESSSGE</sequence>
<dbReference type="EMBL" id="CP113520">
    <property type="protein sequence ID" value="WAJ31351.1"/>
    <property type="molecule type" value="Genomic_DNA"/>
</dbReference>
<protein>
    <submittedName>
        <fullName evidence="1">Toxin-antitoxin system HicB family antitoxin</fullName>
    </submittedName>
</protein>
<dbReference type="Proteomes" id="UP001163223">
    <property type="component" value="Chromosome"/>
</dbReference>
<name>A0ACD4NWF9_9HYPH</name>
<evidence type="ECO:0000313" key="1">
    <source>
        <dbReference type="EMBL" id="WAJ31351.1"/>
    </source>
</evidence>